<sequence>MGAPPANAGFSDDPLVSHSAQFPLSRGRIASRPEEVPSPPGVRPWGLQRMKPAPATGEPGPAGVYDPVRQIRVDGDGRPLLEMGPPTAPSTGSTDGSEGDPSEDYHND</sequence>
<protein>
    <recommendedName>
        <fullName evidence="4">ATP-grasp-modified RiPP</fullName>
    </recommendedName>
</protein>
<proteinExistence type="predicted"/>
<evidence type="ECO:0000256" key="1">
    <source>
        <dbReference type="SAM" id="MobiDB-lite"/>
    </source>
</evidence>
<evidence type="ECO:0000313" key="3">
    <source>
        <dbReference type="Proteomes" id="UP000187486"/>
    </source>
</evidence>
<feature type="compositionally biased region" description="Basic and acidic residues" evidence="1">
    <location>
        <begin position="69"/>
        <end position="79"/>
    </location>
</feature>
<accession>A0A1R0KDV2</accession>
<keyword evidence="3" id="KW-1185">Reference proteome</keyword>
<dbReference type="EMBL" id="MQUQ01000039">
    <property type="protein sequence ID" value="OLZ43176.1"/>
    <property type="molecule type" value="Genomic_DNA"/>
</dbReference>
<comment type="caution">
    <text evidence="2">The sequence shown here is derived from an EMBL/GenBank/DDBJ whole genome shotgun (WGS) entry which is preliminary data.</text>
</comment>
<feature type="region of interest" description="Disordered" evidence="1">
    <location>
        <begin position="1"/>
        <end position="108"/>
    </location>
</feature>
<evidence type="ECO:0000313" key="2">
    <source>
        <dbReference type="EMBL" id="OLZ43176.1"/>
    </source>
</evidence>
<name>A0A1R0KDV2_9PSEU</name>
<dbReference type="NCBIfam" id="TIGR04186">
    <property type="entry name" value="GRASP_targ"/>
    <property type="match status" value="1"/>
</dbReference>
<gene>
    <name evidence="2" type="ORF">BS329_40245</name>
</gene>
<reference evidence="2 3" key="1">
    <citation type="submission" date="2016-01" db="EMBL/GenBank/DDBJ databases">
        <title>Amycolatopsis coloradensis genome sequencing and assembly.</title>
        <authorList>
            <person name="Mayilraj S."/>
        </authorList>
    </citation>
    <scope>NUCLEOTIDE SEQUENCE [LARGE SCALE GENOMIC DNA]</scope>
    <source>
        <strain evidence="2 3">DSM 44225</strain>
    </source>
</reference>
<feature type="compositionally biased region" description="Low complexity" evidence="1">
    <location>
        <begin position="52"/>
        <end position="63"/>
    </location>
</feature>
<organism evidence="2 3">
    <name type="scientific">Amycolatopsis coloradensis</name>
    <dbReference type="NCBI Taxonomy" id="76021"/>
    <lineage>
        <taxon>Bacteria</taxon>
        <taxon>Bacillati</taxon>
        <taxon>Actinomycetota</taxon>
        <taxon>Actinomycetes</taxon>
        <taxon>Pseudonocardiales</taxon>
        <taxon>Pseudonocardiaceae</taxon>
        <taxon>Amycolatopsis</taxon>
    </lineage>
</organism>
<evidence type="ECO:0008006" key="4">
    <source>
        <dbReference type="Google" id="ProtNLM"/>
    </source>
</evidence>
<dbReference type="STRING" id="76021.BS329_40245"/>
<dbReference type="AlphaFoldDB" id="A0A1R0KDV2"/>
<dbReference type="InterPro" id="IPR026496">
    <property type="entry name" value="GRASP_targ"/>
</dbReference>
<dbReference type="Proteomes" id="UP000187486">
    <property type="component" value="Unassembled WGS sequence"/>
</dbReference>